<keyword evidence="21" id="KW-1185">Reference proteome</keyword>
<dbReference type="SMART" id="SM00408">
    <property type="entry name" value="IGc2"/>
    <property type="match status" value="2"/>
</dbReference>
<feature type="region of interest" description="Disordered" evidence="17">
    <location>
        <begin position="1073"/>
        <end position="1294"/>
    </location>
</feature>
<feature type="compositionally biased region" description="Basic and acidic residues" evidence="17">
    <location>
        <begin position="1650"/>
        <end position="1659"/>
    </location>
</feature>
<dbReference type="InterPro" id="IPR004166">
    <property type="entry name" value="a-kinase_dom"/>
</dbReference>
<dbReference type="OrthoDB" id="301415at2759"/>
<evidence type="ECO:0000256" key="15">
    <source>
        <dbReference type="ARBA" id="ARBA00073273"/>
    </source>
</evidence>
<evidence type="ECO:0000256" key="3">
    <source>
        <dbReference type="ARBA" id="ARBA00012513"/>
    </source>
</evidence>
<reference evidence="20 21" key="1">
    <citation type="journal article" date="2020" name="Nature">
        <title>Six reference-quality genomes reveal evolution of bat adaptations.</title>
        <authorList>
            <person name="Jebb D."/>
            <person name="Huang Z."/>
            <person name="Pippel M."/>
            <person name="Hughes G.M."/>
            <person name="Lavrichenko K."/>
            <person name="Devanna P."/>
            <person name="Winkler S."/>
            <person name="Jermiin L.S."/>
            <person name="Skirmuntt E.C."/>
            <person name="Katzourakis A."/>
            <person name="Burkitt-Gray L."/>
            <person name="Ray D.A."/>
            <person name="Sullivan K.A.M."/>
            <person name="Roscito J.G."/>
            <person name="Kirilenko B.M."/>
            <person name="Davalos L.M."/>
            <person name="Corthals A.P."/>
            <person name="Power M.L."/>
            <person name="Jones G."/>
            <person name="Ransome R.D."/>
            <person name="Dechmann D.K.N."/>
            <person name="Locatelli A.G."/>
            <person name="Puechmaille S.J."/>
            <person name="Fedrigo O."/>
            <person name="Jarvis E.D."/>
            <person name="Hiller M."/>
            <person name="Vernes S.C."/>
            <person name="Myers E.W."/>
            <person name="Teeling E.C."/>
        </authorList>
    </citation>
    <scope>NUCLEOTIDE SEQUENCE [LARGE SCALE GENOMIC DNA]</scope>
    <source>
        <strain evidence="20">MMolMol1</strain>
        <tissue evidence="20">Muscle</tissue>
    </source>
</reference>
<feature type="compositionally biased region" description="Basic and acidic residues" evidence="17">
    <location>
        <begin position="1537"/>
        <end position="1562"/>
    </location>
</feature>
<dbReference type="CDD" id="cd16974">
    <property type="entry name" value="Alpha_kinase_ALPK2"/>
    <property type="match status" value="1"/>
</dbReference>
<evidence type="ECO:0000256" key="10">
    <source>
        <dbReference type="ARBA" id="ARBA00023157"/>
    </source>
</evidence>
<feature type="region of interest" description="Disordered" evidence="17">
    <location>
        <begin position="113"/>
        <end position="165"/>
    </location>
</feature>
<dbReference type="EC" id="2.7.11.1" evidence="3"/>
<accession>A0A7J8HFL5</accession>
<feature type="domain" description="Alpha-type protein kinase" evidence="19">
    <location>
        <begin position="1867"/>
        <end position="2099"/>
    </location>
</feature>
<organism evidence="20 21">
    <name type="scientific">Molossus molossus</name>
    <name type="common">Pallas' mastiff bat</name>
    <name type="synonym">Vespertilio molossus</name>
    <dbReference type="NCBI Taxonomy" id="27622"/>
    <lineage>
        <taxon>Eukaryota</taxon>
        <taxon>Metazoa</taxon>
        <taxon>Chordata</taxon>
        <taxon>Craniata</taxon>
        <taxon>Vertebrata</taxon>
        <taxon>Euteleostomi</taxon>
        <taxon>Mammalia</taxon>
        <taxon>Eutheria</taxon>
        <taxon>Laurasiatheria</taxon>
        <taxon>Chiroptera</taxon>
        <taxon>Yangochiroptera</taxon>
        <taxon>Molossidae</taxon>
        <taxon>Molossus</taxon>
    </lineage>
</organism>
<dbReference type="PROSITE" id="PS51158">
    <property type="entry name" value="ALPHA_KINASE"/>
    <property type="match status" value="1"/>
</dbReference>
<feature type="compositionally biased region" description="Basic and acidic residues" evidence="17">
    <location>
        <begin position="1094"/>
        <end position="1105"/>
    </location>
</feature>
<dbReference type="PANTHER" id="PTHR47091:SF2">
    <property type="entry name" value="ALPHA-PROTEIN KINASE 2"/>
    <property type="match status" value="1"/>
</dbReference>
<feature type="region of interest" description="Disordered" evidence="17">
    <location>
        <begin position="657"/>
        <end position="682"/>
    </location>
</feature>
<feature type="region of interest" description="Disordered" evidence="17">
    <location>
        <begin position="377"/>
        <end position="472"/>
    </location>
</feature>
<feature type="region of interest" description="Disordered" evidence="17">
    <location>
        <begin position="510"/>
        <end position="613"/>
    </location>
</feature>
<dbReference type="GO" id="GO:0005524">
    <property type="term" value="F:ATP binding"/>
    <property type="evidence" value="ECO:0007669"/>
    <property type="project" value="InterPro"/>
</dbReference>
<dbReference type="InterPro" id="IPR013783">
    <property type="entry name" value="Ig-like_fold"/>
</dbReference>
<dbReference type="InterPro" id="IPR036179">
    <property type="entry name" value="Ig-like_dom_sf"/>
</dbReference>
<dbReference type="InterPro" id="IPR013098">
    <property type="entry name" value="Ig_I-set"/>
</dbReference>
<feature type="compositionally biased region" description="Basic and acidic residues" evidence="17">
    <location>
        <begin position="140"/>
        <end position="150"/>
    </location>
</feature>
<feature type="compositionally biased region" description="Polar residues" evidence="17">
    <location>
        <begin position="128"/>
        <end position="139"/>
    </location>
</feature>
<feature type="region of interest" description="Disordered" evidence="17">
    <location>
        <begin position="1528"/>
        <end position="1677"/>
    </location>
</feature>
<feature type="compositionally biased region" description="Basic and acidic residues" evidence="17">
    <location>
        <begin position="381"/>
        <end position="393"/>
    </location>
</feature>
<feature type="compositionally biased region" description="Polar residues" evidence="17">
    <location>
        <begin position="1132"/>
        <end position="1145"/>
    </location>
</feature>
<protein>
    <recommendedName>
        <fullName evidence="15">Alpha-protein kinase 2</fullName>
        <ecNumber evidence="3">2.7.11.1</ecNumber>
    </recommendedName>
    <alternativeName>
        <fullName evidence="16">Heart alpha-protein kinase</fullName>
    </alternativeName>
</protein>
<dbReference type="Pfam" id="PF02816">
    <property type="entry name" value="Alpha_kinase"/>
    <property type="match status" value="1"/>
</dbReference>
<evidence type="ECO:0000313" key="20">
    <source>
        <dbReference type="EMBL" id="KAF6470699.1"/>
    </source>
</evidence>
<feature type="compositionally biased region" description="Basic and acidic residues" evidence="17">
    <location>
        <begin position="704"/>
        <end position="724"/>
    </location>
</feature>
<keyword evidence="7" id="KW-0677">Repeat</keyword>
<feature type="region of interest" description="Disordered" evidence="17">
    <location>
        <begin position="1468"/>
        <end position="1496"/>
    </location>
</feature>
<dbReference type="InParanoid" id="A0A7J8HFL5"/>
<keyword evidence="11" id="KW-0393">Immunoglobulin domain</keyword>
<evidence type="ECO:0000256" key="12">
    <source>
        <dbReference type="ARBA" id="ARBA00047899"/>
    </source>
</evidence>
<keyword evidence="5" id="KW-0723">Serine/threonine-protein kinase</keyword>
<comment type="function">
    <text evidence="14">Protein kinase that recognizes phosphorylation sites in which the surrounding peptides have an alpha-helical conformation. Regulates cardiac development and cardiomyocyte differentiation by negatively regulating Wnt/beta-catenin signaling.</text>
</comment>
<feature type="region of interest" description="Disordered" evidence="17">
    <location>
        <begin position="850"/>
        <end position="911"/>
    </location>
</feature>
<feature type="compositionally biased region" description="Basic and acidic residues" evidence="17">
    <location>
        <begin position="1734"/>
        <end position="1748"/>
    </location>
</feature>
<evidence type="ECO:0000256" key="7">
    <source>
        <dbReference type="ARBA" id="ARBA00022737"/>
    </source>
</evidence>
<feature type="region of interest" description="Disordered" evidence="17">
    <location>
        <begin position="1361"/>
        <end position="1456"/>
    </location>
</feature>
<keyword evidence="10" id="KW-1015">Disulfide bond</keyword>
<dbReference type="InterPro" id="IPR003599">
    <property type="entry name" value="Ig_sub"/>
</dbReference>
<feature type="compositionally biased region" description="Polar residues" evidence="17">
    <location>
        <begin position="2113"/>
        <end position="2122"/>
    </location>
</feature>
<dbReference type="FunFam" id="3.20.200.10:FF:000005">
    <property type="entry name" value="Alpha-protein kinase 2"/>
    <property type="match status" value="1"/>
</dbReference>
<dbReference type="FunCoup" id="A0A7J8HFL5">
    <property type="interactions" value="55"/>
</dbReference>
<feature type="region of interest" description="Disordered" evidence="17">
    <location>
        <begin position="2101"/>
        <end position="2135"/>
    </location>
</feature>
<feature type="compositionally biased region" description="Polar residues" evidence="17">
    <location>
        <begin position="943"/>
        <end position="974"/>
    </location>
</feature>
<feature type="compositionally biased region" description="Low complexity" evidence="17">
    <location>
        <begin position="1611"/>
        <end position="1626"/>
    </location>
</feature>
<dbReference type="SMART" id="SM00811">
    <property type="entry name" value="Alpha_kinase"/>
    <property type="match status" value="1"/>
</dbReference>
<feature type="region of interest" description="Disordered" evidence="17">
    <location>
        <begin position="943"/>
        <end position="1056"/>
    </location>
</feature>
<dbReference type="Gene3D" id="3.20.200.10">
    <property type="entry name" value="MHCK/EF2 kinase"/>
    <property type="match status" value="1"/>
</dbReference>
<keyword evidence="9" id="KW-0472">Membrane</keyword>
<evidence type="ECO:0000259" key="18">
    <source>
        <dbReference type="PROSITE" id="PS50835"/>
    </source>
</evidence>
<evidence type="ECO:0000256" key="8">
    <source>
        <dbReference type="ARBA" id="ARBA00022777"/>
    </source>
</evidence>
<evidence type="ECO:0000256" key="9">
    <source>
        <dbReference type="ARBA" id="ARBA00023136"/>
    </source>
</evidence>
<dbReference type="FunFam" id="2.60.40.10:FF:000032">
    <property type="entry name" value="palladin isoform X1"/>
    <property type="match status" value="1"/>
</dbReference>
<dbReference type="SMART" id="SM00409">
    <property type="entry name" value="IG"/>
    <property type="match status" value="2"/>
</dbReference>
<dbReference type="InterPro" id="IPR003598">
    <property type="entry name" value="Ig_sub2"/>
</dbReference>
<evidence type="ECO:0000256" key="14">
    <source>
        <dbReference type="ARBA" id="ARBA00059647"/>
    </source>
</evidence>
<feature type="compositionally biased region" description="Basic and acidic residues" evidence="17">
    <location>
        <begin position="458"/>
        <end position="471"/>
    </location>
</feature>
<feature type="region of interest" description="Disordered" evidence="17">
    <location>
        <begin position="182"/>
        <end position="236"/>
    </location>
</feature>
<sequence length="2135" mass="229632">MTDSGGPQRRTLCFLSTLLSQKVPEKSDTVLRCMISGQPKPEVTWYKNGHTVEEGNIVSSYEFFENQYIHVLHLYCCTQNDAAVYQISAKNCFGMICCSASIEVECSSENTQLLSNPKDDGDTGGKCETQTYEQKSTSQIDEKEPSKEGESLSLGTPMSAEPSSSKFNHLCSLQLLTSHDINTSSSENPVDVKGTRQTGEAWDPNNTERTADGLLSPNSGHIPNKQDVYHHGTAQSKLSKLTDGALNSDEDLSSGHQSPKAQKCISVSLPLSEAATSIRPGDRATVNDQISPQASSTDSDSDYELCPEITLTYTEEFSDDDLEYLECSDVMTDYSNAVWQRNLEGTECVFLLESDDEDMEFGKYCLGECEAFLSEMGRGPRVSDNRGRMEASPDHSQSQGARGARRCRASTHSPPSPQAGMTPTLGSHEDGTSVVTEQGTYKRPTASADNDYPGIQGETRESHQAGEESARDSLLAMDEAAPGREGQCLSAELEKAGVNQCLEIVAEKGPGEKDFRSKRGSEKPARGGRPGIKGKAKKLSPNLKDSAAEGTPNHLSPQEPAKPPLTQTDKKDAQAEAPDLNSQLLTEGAALTRAEQETERLQRPPGTLPQEGSWSLVGEGVQVNNLLETKWVPDQTDHPQVQTQETLRERLCPSQMPPFSEPAGEGSAFTRTTSQSLPDLGGIDEEHASLAQYLETEGCTQGPQHKENKDREDNTPRHSWEGPGHEPNLPEVNHATVSPWELSVCLPQEGCNDPGEPQALSVVPPVPEDMVSTREAACHGPGGREAECLTELLEAGDQGTGDTMNSPAGSPVHKYLPQGVCSMDLELAEGQGKVSDLCFPDDRTLDVVLQTRGSEPPPSTGKSNKGRNSVVSPAPSNTLTWNMSQKASEGSPGEHLAKMQDSASTLASTAQERPIPCVSGGLEERHPLSAENSFVWCKEGAESPSTSALDTTGSPASHSSVVRSPQETPTTSTAHPECLQVTRESEDTPTGTIATEVHPAKSLPVSVAENSHADGPDESSSQVPDGNIFLLPPSVQSGPLLNGSTSESPEELCPAPRGPEVHVCVPPVPEGGFCSSSPLQIDTQSAEKSQAVGRADKRSLEEDAQGKGSEATQRMQQESRPCQGSLPEDSPQESWPTTSAAQGETTPVPWDHSSANSGGERRQSSGLEAKTPEDDDSHAVGSVPPPSQVLLGPSKESGPGHWGAGDEPETIARAASVSEVWPPRQPTGSESEGSEAGAMPPDGLWAVAAGPDRAHSEPAAPAGGAQAEAQSGSGLADDRDSHEGKKPARRAHWSCLSSRYLRQPRFLGSSVDPIDDGVTDQPSEAPNTGGQGGVNNASQTQEEKQRSVAHLAFFKQLLSHPDVLESSVDPEEAVVGESARVGAREPPESALGAFREEAKLNDGNLGQSVEVRPATPPGPGPQPSRETIPSEHSTSRHQEARERGRAEQCGHDEAQGEVQLAALRVLRPDEGGATVPRGCSGSQAQEGREWGSGGAELREEDGAGAVFPTSPLSSGLAVLTRTSVGVDTDSATGQIHDVPENHTVEPRNHQHAFSDSKERGEAEGGNQPLSPRGLTQLPCASSPEGNTTGFSISHKIEEPEMGVPQSGETKPASASSSPAVTSAFVSGECASETAPETLRDPCHRVPALGHRRESGEERPSSMAAQTGRSPVPAWEEVKKKQEIARSGHLTEGVKKKILSKVAALRLRLEQREKARKNSSFPTKIPKLETSVSGTDEKKDPTKPPCKREGKAPVLLKKIQAEMFPDHSGNVRLTCQFAEIHEDSTIWWTKDSKSIAQVQRSAGDTSIVSLVIVQASQKDQGLYYCCLKNSYGKVTAEFDLTAEVLKQLSSPQDRKGYEEIEFSQLIFKEDFLHDSYFGDRLRGQIATEELHFGEGVHRKAFRSKVMQGLMPVFQPGHACVLKVHNAVAYGTRNNDELIQRNYDLAAQECYVQNTARCYAKIYAAEAQPLEGFGEVPEIIPIFLIHRPNNNIPYATVEEELIGEFVKYSIRDGKEINFLRRDSEAGQKCCTFQHWVYQKTGGCLLVTDMQGVGMKLTDVGIATLAKGYKGFKGNCSMTFIDQFKALHQCNKYCKMLGLEPLQSNQKQKRPRAAKSKSQPNSATAKKTGCGTPAQKKT</sequence>
<keyword evidence="6" id="KW-0808">Transferase</keyword>
<evidence type="ECO:0000259" key="19">
    <source>
        <dbReference type="PROSITE" id="PS51158"/>
    </source>
</evidence>
<gene>
    <name evidence="20" type="ORF">HJG59_000625</name>
</gene>
<dbReference type="GO" id="GO:0016323">
    <property type="term" value="C:basolateral plasma membrane"/>
    <property type="evidence" value="ECO:0007669"/>
    <property type="project" value="UniProtKB-SubCell"/>
</dbReference>
<dbReference type="InterPro" id="IPR007110">
    <property type="entry name" value="Ig-like_dom"/>
</dbReference>
<feature type="region of interest" description="Disordered" evidence="17">
    <location>
        <begin position="697"/>
        <end position="732"/>
    </location>
</feature>
<dbReference type="GO" id="GO:0004674">
    <property type="term" value="F:protein serine/threonine kinase activity"/>
    <property type="evidence" value="ECO:0007669"/>
    <property type="project" value="UniProtKB-KW"/>
</dbReference>
<dbReference type="Pfam" id="PF13927">
    <property type="entry name" value="Ig_3"/>
    <property type="match status" value="1"/>
</dbReference>
<keyword evidence="4" id="KW-1003">Cell membrane</keyword>
<evidence type="ECO:0000256" key="5">
    <source>
        <dbReference type="ARBA" id="ARBA00022527"/>
    </source>
</evidence>
<dbReference type="SUPFAM" id="SSF48726">
    <property type="entry name" value="Immunoglobulin"/>
    <property type="match status" value="2"/>
</dbReference>
<comment type="subcellular location">
    <subcellularLocation>
        <location evidence="1">Basolateral cell membrane</location>
    </subcellularLocation>
</comment>
<feature type="compositionally biased region" description="Polar residues" evidence="17">
    <location>
        <begin position="860"/>
        <end position="888"/>
    </location>
</feature>
<feature type="compositionally biased region" description="Polar residues" evidence="17">
    <location>
        <begin position="286"/>
        <end position="298"/>
    </location>
</feature>
<evidence type="ECO:0000256" key="16">
    <source>
        <dbReference type="ARBA" id="ARBA00080408"/>
    </source>
</evidence>
<dbReference type="CDD" id="cd00096">
    <property type="entry name" value="Ig"/>
    <property type="match status" value="1"/>
</dbReference>
<feature type="compositionally biased region" description="Polar residues" evidence="17">
    <location>
        <begin position="1034"/>
        <end position="1047"/>
    </location>
</feature>
<feature type="compositionally biased region" description="Polar residues" evidence="17">
    <location>
        <begin position="1320"/>
        <end position="1340"/>
    </location>
</feature>
<feature type="compositionally biased region" description="Polar residues" evidence="17">
    <location>
        <begin position="901"/>
        <end position="911"/>
    </location>
</feature>
<dbReference type="Pfam" id="PF07679">
    <property type="entry name" value="I-set"/>
    <property type="match status" value="1"/>
</dbReference>
<evidence type="ECO:0000313" key="21">
    <source>
        <dbReference type="Proteomes" id="UP000550707"/>
    </source>
</evidence>
<dbReference type="InterPro" id="IPR011009">
    <property type="entry name" value="Kinase-like_dom_sf"/>
</dbReference>
<feature type="compositionally biased region" description="Polar residues" evidence="17">
    <location>
        <begin position="1110"/>
        <end position="1122"/>
    </location>
</feature>
<feature type="compositionally biased region" description="Basic and acidic residues" evidence="17">
    <location>
        <begin position="1433"/>
        <end position="1454"/>
    </location>
</feature>
<dbReference type="SUPFAM" id="SSF56112">
    <property type="entry name" value="Protein kinase-like (PK-like)"/>
    <property type="match status" value="1"/>
</dbReference>
<dbReference type="EMBL" id="JACASF010000006">
    <property type="protein sequence ID" value="KAF6470699.1"/>
    <property type="molecule type" value="Genomic_DNA"/>
</dbReference>
<comment type="similarity">
    <text evidence="2">Belongs to the protein kinase superfamily. Alpha-type protein kinase family. ALPK subfamily.</text>
</comment>
<evidence type="ECO:0000256" key="17">
    <source>
        <dbReference type="SAM" id="MobiDB-lite"/>
    </source>
</evidence>
<evidence type="ECO:0000256" key="13">
    <source>
        <dbReference type="ARBA" id="ARBA00048679"/>
    </source>
</evidence>
<dbReference type="PROSITE" id="PS50835">
    <property type="entry name" value="IG_LIKE"/>
    <property type="match status" value="2"/>
</dbReference>
<feature type="region of interest" description="Disordered" evidence="17">
    <location>
        <begin position="1712"/>
        <end position="1748"/>
    </location>
</feature>
<keyword evidence="8 20" id="KW-0418">Kinase</keyword>
<dbReference type="Gene3D" id="2.60.40.10">
    <property type="entry name" value="Immunoglobulins"/>
    <property type="match status" value="2"/>
</dbReference>
<proteinExistence type="inferred from homology"/>
<feature type="domain" description="Ig-like" evidence="18">
    <location>
        <begin position="7"/>
        <end position="88"/>
    </location>
</feature>
<feature type="compositionally biased region" description="Low complexity" evidence="17">
    <location>
        <begin position="1257"/>
        <end position="1274"/>
    </location>
</feature>
<comment type="caution">
    <text evidence="20">The sequence shown here is derived from an EMBL/GenBank/DDBJ whole genome shotgun (WGS) entry which is preliminary data.</text>
</comment>
<evidence type="ECO:0000256" key="6">
    <source>
        <dbReference type="ARBA" id="ARBA00022679"/>
    </source>
</evidence>
<evidence type="ECO:0000256" key="11">
    <source>
        <dbReference type="ARBA" id="ARBA00023319"/>
    </source>
</evidence>
<comment type="catalytic activity">
    <reaction evidence="13">
        <text>L-seryl-[protein] + ATP = O-phospho-L-seryl-[protein] + ADP + H(+)</text>
        <dbReference type="Rhea" id="RHEA:17989"/>
        <dbReference type="Rhea" id="RHEA-COMP:9863"/>
        <dbReference type="Rhea" id="RHEA-COMP:11604"/>
        <dbReference type="ChEBI" id="CHEBI:15378"/>
        <dbReference type="ChEBI" id="CHEBI:29999"/>
        <dbReference type="ChEBI" id="CHEBI:30616"/>
        <dbReference type="ChEBI" id="CHEBI:83421"/>
        <dbReference type="ChEBI" id="CHEBI:456216"/>
        <dbReference type="EC" id="2.7.11.1"/>
    </reaction>
</comment>
<feature type="compositionally biased region" description="Polar residues" evidence="17">
    <location>
        <begin position="153"/>
        <end position="165"/>
    </location>
</feature>
<dbReference type="PANTHER" id="PTHR47091">
    <property type="entry name" value="ALPHA-PROTEIN KINASE 2-RELATED"/>
    <property type="match status" value="1"/>
</dbReference>
<name>A0A7J8HFL5_MOLMO</name>
<evidence type="ECO:0000256" key="4">
    <source>
        <dbReference type="ARBA" id="ARBA00022475"/>
    </source>
</evidence>
<evidence type="ECO:0000256" key="1">
    <source>
        <dbReference type="ARBA" id="ARBA00004187"/>
    </source>
</evidence>
<feature type="region of interest" description="Disordered" evidence="17">
    <location>
        <begin position="276"/>
        <end position="302"/>
    </location>
</feature>
<feature type="region of interest" description="Disordered" evidence="17">
    <location>
        <begin position="1307"/>
        <end position="1347"/>
    </location>
</feature>
<feature type="compositionally biased region" description="Polar residues" evidence="17">
    <location>
        <begin position="1074"/>
        <end position="1088"/>
    </location>
</feature>
<feature type="compositionally biased region" description="Basic and acidic residues" evidence="17">
    <location>
        <begin position="1276"/>
        <end position="1286"/>
    </location>
</feature>
<feature type="domain" description="Ig-like" evidence="18">
    <location>
        <begin position="1752"/>
        <end position="1840"/>
    </location>
</feature>
<dbReference type="Proteomes" id="UP000550707">
    <property type="component" value="Unassembled WGS sequence"/>
</dbReference>
<feature type="compositionally biased region" description="Basic and acidic residues" evidence="17">
    <location>
        <begin position="510"/>
        <end position="525"/>
    </location>
</feature>
<evidence type="ECO:0000256" key="2">
    <source>
        <dbReference type="ARBA" id="ARBA00008651"/>
    </source>
</evidence>
<comment type="catalytic activity">
    <reaction evidence="12">
        <text>L-threonyl-[protein] + ATP = O-phospho-L-threonyl-[protein] + ADP + H(+)</text>
        <dbReference type="Rhea" id="RHEA:46608"/>
        <dbReference type="Rhea" id="RHEA-COMP:11060"/>
        <dbReference type="Rhea" id="RHEA-COMP:11605"/>
        <dbReference type="ChEBI" id="CHEBI:15378"/>
        <dbReference type="ChEBI" id="CHEBI:30013"/>
        <dbReference type="ChEBI" id="CHEBI:30616"/>
        <dbReference type="ChEBI" id="CHEBI:61977"/>
        <dbReference type="ChEBI" id="CHEBI:456216"/>
        <dbReference type="EC" id="2.7.11.1"/>
    </reaction>
</comment>